<reference evidence="1" key="2">
    <citation type="submission" date="2019-07" db="EMBL/GenBank/DDBJ databases">
        <authorList>
            <person name="Seetharam A."/>
            <person name="Woodhouse M."/>
            <person name="Cannon E."/>
        </authorList>
    </citation>
    <scope>NUCLEOTIDE SEQUENCE [LARGE SCALE GENOMIC DNA]</scope>
    <source>
        <strain evidence="1">cv. B73</strain>
    </source>
</reference>
<reference evidence="2" key="1">
    <citation type="journal article" date="2009" name="Science">
        <title>The B73 maize genome: complexity, diversity, and dynamics.</title>
        <authorList>
            <person name="Schnable P.S."/>
            <person name="Ware D."/>
            <person name="Fulton R.S."/>
            <person name="Stein J.C."/>
            <person name="Wei F."/>
            <person name="Pasternak S."/>
            <person name="Liang C."/>
            <person name="Zhang J."/>
            <person name="Fulton L."/>
            <person name="Graves T.A."/>
            <person name="Minx P."/>
            <person name="Reily A.D."/>
            <person name="Courtney L."/>
            <person name="Kruchowski S.S."/>
            <person name="Tomlinson C."/>
            <person name="Strong C."/>
            <person name="Delehaunty K."/>
            <person name="Fronick C."/>
            <person name="Courtney B."/>
            <person name="Rock S.M."/>
            <person name="Belter E."/>
            <person name="Du F."/>
            <person name="Kim K."/>
            <person name="Abbott R.M."/>
            <person name="Cotton M."/>
            <person name="Levy A."/>
            <person name="Marchetto P."/>
            <person name="Ochoa K."/>
            <person name="Jackson S.M."/>
            <person name="Gillam B."/>
            <person name="Chen W."/>
            <person name="Yan L."/>
            <person name="Higginbotham J."/>
            <person name="Cardenas M."/>
            <person name="Waligorski J."/>
            <person name="Applebaum E."/>
            <person name="Phelps L."/>
            <person name="Falcone J."/>
            <person name="Kanchi K."/>
            <person name="Thane T."/>
            <person name="Scimone A."/>
            <person name="Thane N."/>
            <person name="Henke J."/>
            <person name="Wang T."/>
            <person name="Ruppert J."/>
            <person name="Shah N."/>
            <person name="Rotter K."/>
            <person name="Hodges J."/>
            <person name="Ingenthron E."/>
            <person name="Cordes M."/>
            <person name="Kohlberg S."/>
            <person name="Sgro J."/>
            <person name="Delgado B."/>
            <person name="Mead K."/>
            <person name="Chinwalla A."/>
            <person name="Leonard S."/>
            <person name="Crouse K."/>
            <person name="Collura K."/>
            <person name="Kudrna D."/>
            <person name="Currie J."/>
            <person name="He R."/>
            <person name="Angelova A."/>
            <person name="Rajasekar S."/>
            <person name="Mueller T."/>
            <person name="Lomeli R."/>
            <person name="Scara G."/>
            <person name="Ko A."/>
            <person name="Delaney K."/>
            <person name="Wissotski M."/>
            <person name="Lopez G."/>
            <person name="Campos D."/>
            <person name="Braidotti M."/>
            <person name="Ashley E."/>
            <person name="Golser W."/>
            <person name="Kim H."/>
            <person name="Lee S."/>
            <person name="Lin J."/>
            <person name="Dujmic Z."/>
            <person name="Kim W."/>
            <person name="Talag J."/>
            <person name="Zuccolo A."/>
            <person name="Fan C."/>
            <person name="Sebastian A."/>
            <person name="Kramer M."/>
            <person name="Spiegel L."/>
            <person name="Nascimento L."/>
            <person name="Zutavern T."/>
            <person name="Miller B."/>
            <person name="Ambroise C."/>
            <person name="Muller S."/>
            <person name="Spooner W."/>
            <person name="Narechania A."/>
            <person name="Ren L."/>
            <person name="Wei S."/>
            <person name="Kumari S."/>
            <person name="Faga B."/>
            <person name="Levy M.J."/>
            <person name="McMahan L."/>
            <person name="Van Buren P."/>
            <person name="Vaughn M.W."/>
            <person name="Ying K."/>
            <person name="Yeh C.-T."/>
            <person name="Emrich S.J."/>
            <person name="Jia Y."/>
            <person name="Kalyanaraman A."/>
            <person name="Hsia A.-P."/>
            <person name="Barbazuk W.B."/>
            <person name="Baucom R.S."/>
            <person name="Brutnell T.P."/>
            <person name="Carpita N.C."/>
            <person name="Chaparro C."/>
            <person name="Chia J.-M."/>
            <person name="Deragon J.-M."/>
            <person name="Estill J.C."/>
            <person name="Fu Y."/>
            <person name="Jeddeloh J.A."/>
            <person name="Han Y."/>
            <person name="Lee H."/>
            <person name="Li P."/>
            <person name="Lisch D.R."/>
            <person name="Liu S."/>
            <person name="Liu Z."/>
            <person name="Nagel D.H."/>
            <person name="McCann M.C."/>
            <person name="SanMiguel P."/>
            <person name="Myers A.M."/>
            <person name="Nettleton D."/>
            <person name="Nguyen J."/>
            <person name="Penning B.W."/>
            <person name="Ponnala L."/>
            <person name="Schneider K.L."/>
            <person name="Schwartz D.C."/>
            <person name="Sharma A."/>
            <person name="Soderlund C."/>
            <person name="Springer N.M."/>
            <person name="Sun Q."/>
            <person name="Wang H."/>
            <person name="Waterman M."/>
            <person name="Westerman R."/>
            <person name="Wolfgruber T.K."/>
            <person name="Yang L."/>
            <person name="Yu Y."/>
            <person name="Zhang L."/>
            <person name="Zhou S."/>
            <person name="Zhu Q."/>
            <person name="Bennetzen J.L."/>
            <person name="Dawe R.K."/>
            <person name="Jiang J."/>
            <person name="Jiang N."/>
            <person name="Presting G.G."/>
            <person name="Wessler S.R."/>
            <person name="Aluru S."/>
            <person name="Martienssen R.A."/>
            <person name="Clifton S.W."/>
            <person name="McCombie W.R."/>
            <person name="Wing R.A."/>
            <person name="Wilson R.K."/>
        </authorList>
    </citation>
    <scope>NUCLEOTIDE SEQUENCE [LARGE SCALE GENOMIC DNA]</scope>
    <source>
        <strain evidence="2">cv. B73</strain>
    </source>
</reference>
<proteinExistence type="predicted"/>
<organism evidence="1 2">
    <name type="scientific">Zea mays</name>
    <name type="common">Maize</name>
    <dbReference type="NCBI Taxonomy" id="4577"/>
    <lineage>
        <taxon>Eukaryota</taxon>
        <taxon>Viridiplantae</taxon>
        <taxon>Streptophyta</taxon>
        <taxon>Embryophyta</taxon>
        <taxon>Tracheophyta</taxon>
        <taxon>Spermatophyta</taxon>
        <taxon>Magnoliopsida</taxon>
        <taxon>Liliopsida</taxon>
        <taxon>Poales</taxon>
        <taxon>Poaceae</taxon>
        <taxon>PACMAD clade</taxon>
        <taxon>Panicoideae</taxon>
        <taxon>Andropogonodae</taxon>
        <taxon>Andropogoneae</taxon>
        <taxon>Tripsacinae</taxon>
        <taxon>Zea</taxon>
    </lineage>
</organism>
<protein>
    <submittedName>
        <fullName evidence="1">Uncharacterized protein</fullName>
    </submittedName>
</protein>
<sequence length="99" mass="11714">MGKFYRRWGKKHTMCLREHNCTLPCTRIYIITCFKVFTIWKENHLTSRWECAKCGLSTLFVKSQWMLNPQKQGTRLLLMGTNVPIISIYSRKVLSVKSQ</sequence>
<dbReference type="Gramene" id="Zm00001eb345850_T001">
    <property type="protein sequence ID" value="Zm00001eb345850_P001"/>
    <property type="gene ID" value="Zm00001eb345850"/>
</dbReference>
<accession>A0A804QR31</accession>
<keyword evidence="2" id="KW-1185">Reference proteome</keyword>
<evidence type="ECO:0000313" key="1">
    <source>
        <dbReference type="EnsemblPlants" id="Zm00001eb345850_P001"/>
    </source>
</evidence>
<reference evidence="1" key="3">
    <citation type="submission" date="2021-05" db="UniProtKB">
        <authorList>
            <consortium name="EnsemblPlants"/>
        </authorList>
    </citation>
    <scope>IDENTIFICATION</scope>
    <source>
        <strain evidence="1">cv. B73</strain>
    </source>
</reference>
<name>A0A804QR31_MAIZE</name>
<dbReference type="Proteomes" id="UP000007305">
    <property type="component" value="Chromosome 8"/>
</dbReference>
<dbReference type="EnsemblPlants" id="Zm00001eb345850_T001">
    <property type="protein sequence ID" value="Zm00001eb345850_P001"/>
    <property type="gene ID" value="Zm00001eb345850"/>
</dbReference>
<dbReference type="AlphaFoldDB" id="A0A804QR31"/>
<dbReference type="InParanoid" id="A0A804QR31"/>
<evidence type="ECO:0000313" key="2">
    <source>
        <dbReference type="Proteomes" id="UP000007305"/>
    </source>
</evidence>